<feature type="domain" description="HTH cro/C1-type" evidence="3">
    <location>
        <begin position="81"/>
        <end position="127"/>
    </location>
</feature>
<keyword evidence="1" id="KW-0175">Coiled coil</keyword>
<gene>
    <name evidence="4" type="ORF">G7Y82_16455</name>
</gene>
<accession>A0A969WBH6</accession>
<dbReference type="GO" id="GO:0003677">
    <property type="term" value="F:DNA binding"/>
    <property type="evidence" value="ECO:0007669"/>
    <property type="project" value="InterPro"/>
</dbReference>
<keyword evidence="5" id="KW-1185">Reference proteome</keyword>
<dbReference type="InterPro" id="IPR001387">
    <property type="entry name" value="Cro/C1-type_HTH"/>
</dbReference>
<comment type="caution">
    <text evidence="4">The sequence shown here is derived from an EMBL/GenBank/DDBJ whole genome shotgun (WGS) entry which is preliminary data.</text>
</comment>
<dbReference type="Proteomes" id="UP000653472">
    <property type="component" value="Unassembled WGS sequence"/>
</dbReference>
<name>A0A969WBH6_9GAMM</name>
<dbReference type="InterPro" id="IPR010982">
    <property type="entry name" value="Lambda_DNA-bd_dom_sf"/>
</dbReference>
<dbReference type="Gene3D" id="1.10.260.40">
    <property type="entry name" value="lambda repressor-like DNA-binding domains"/>
    <property type="match status" value="1"/>
</dbReference>
<evidence type="ECO:0000313" key="4">
    <source>
        <dbReference type="EMBL" id="NKF23907.1"/>
    </source>
</evidence>
<dbReference type="RefSeq" id="WP_168149223.1">
    <property type="nucleotide sequence ID" value="NZ_JAAVXB010000010.1"/>
</dbReference>
<dbReference type="Pfam" id="PF01381">
    <property type="entry name" value="HTH_3"/>
    <property type="match status" value="1"/>
</dbReference>
<evidence type="ECO:0000259" key="3">
    <source>
        <dbReference type="PROSITE" id="PS50943"/>
    </source>
</evidence>
<reference evidence="4" key="1">
    <citation type="submission" date="2020-03" db="EMBL/GenBank/DDBJ databases">
        <title>Solimonas marina sp. nov., isolated from deep seawater of the Pacific Ocean.</title>
        <authorList>
            <person name="Liu X."/>
            <person name="Lai Q."/>
            <person name="Sun F."/>
            <person name="Gai Y."/>
            <person name="Li G."/>
            <person name="Shao Z."/>
        </authorList>
    </citation>
    <scope>NUCLEOTIDE SEQUENCE</scope>
    <source>
        <strain evidence="4">C16B3</strain>
    </source>
</reference>
<evidence type="ECO:0000256" key="1">
    <source>
        <dbReference type="SAM" id="Coils"/>
    </source>
</evidence>
<feature type="coiled-coil region" evidence="1">
    <location>
        <begin position="31"/>
        <end position="65"/>
    </location>
</feature>
<proteinExistence type="predicted"/>
<evidence type="ECO:0000256" key="2">
    <source>
        <dbReference type="SAM" id="MobiDB-lite"/>
    </source>
</evidence>
<sequence length="170" mass="18485">MSDIATLLKSEISRLSRKTLRQAIAPLQSATASHRKQIASMKRQIGDLERELKKLRRAAENKASEPLPEAGVKLRFVAKGLKSMRTRLGISAEELGQLIGASSQSVYNWESKKTTPRAAQVEAIAQLRGLGKKEARARLEAMEAAKAPAKATKKRARKKAKTATPAADAS</sequence>
<feature type="compositionally biased region" description="Basic residues" evidence="2">
    <location>
        <begin position="151"/>
        <end position="161"/>
    </location>
</feature>
<organism evidence="4 5">
    <name type="scientific">Solimonas marina</name>
    <dbReference type="NCBI Taxonomy" id="2714601"/>
    <lineage>
        <taxon>Bacteria</taxon>
        <taxon>Pseudomonadati</taxon>
        <taxon>Pseudomonadota</taxon>
        <taxon>Gammaproteobacteria</taxon>
        <taxon>Nevskiales</taxon>
        <taxon>Nevskiaceae</taxon>
        <taxon>Solimonas</taxon>
    </lineage>
</organism>
<protein>
    <submittedName>
        <fullName evidence="4">Helix-turn-helix transcriptional regulator</fullName>
    </submittedName>
</protein>
<dbReference type="PROSITE" id="PS50943">
    <property type="entry name" value="HTH_CROC1"/>
    <property type="match status" value="1"/>
</dbReference>
<evidence type="ECO:0000313" key="5">
    <source>
        <dbReference type="Proteomes" id="UP000653472"/>
    </source>
</evidence>
<dbReference type="SMART" id="SM00530">
    <property type="entry name" value="HTH_XRE"/>
    <property type="match status" value="1"/>
</dbReference>
<feature type="region of interest" description="Disordered" evidence="2">
    <location>
        <begin position="141"/>
        <end position="170"/>
    </location>
</feature>
<dbReference type="AlphaFoldDB" id="A0A969WBH6"/>
<dbReference type="SUPFAM" id="SSF47413">
    <property type="entry name" value="lambda repressor-like DNA-binding domains"/>
    <property type="match status" value="1"/>
</dbReference>
<dbReference type="CDD" id="cd00093">
    <property type="entry name" value="HTH_XRE"/>
    <property type="match status" value="1"/>
</dbReference>
<dbReference type="EMBL" id="JAAVXB010000010">
    <property type="protein sequence ID" value="NKF23907.1"/>
    <property type="molecule type" value="Genomic_DNA"/>
</dbReference>